<dbReference type="AlphaFoldDB" id="A0A172XXU1"/>
<dbReference type="InterPro" id="IPR046558">
    <property type="entry name" value="DUF6712"/>
</dbReference>
<dbReference type="OrthoDB" id="1272378at2"/>
<keyword evidence="2" id="KW-1185">Reference proteome</keyword>
<name>A0A172XXU1_9FLAO</name>
<dbReference type="Proteomes" id="UP000077824">
    <property type="component" value="Chromosome"/>
</dbReference>
<dbReference type="STRING" id="1685010.A0O34_15105"/>
<dbReference type="KEGG" id="chh:A0O34_15105"/>
<dbReference type="RefSeq" id="WP_066756194.1">
    <property type="nucleotide sequence ID" value="NZ_CP015199.1"/>
</dbReference>
<accession>A0A172XXU1</accession>
<sequence>MEYYITKEQLEEYLILPKTFDWELVDQELGFGKIFEIIPVEIYLQIKTSIDIKQKEIFRLLTKAAVHYSFVLSIPKIKVHINNIGISNFDDPKLKPAPWWDVRDLGLSLLKFADKLFSESLDKISEVPALKSQVPFFQKVSEYISTPSEFENIYSINYSPEVFLMLQRFLKQALMLKVYENIKPECVDQIKANPELYEFFKDAIVFYSLYYASLLPSFVFLQNAVVIQYEELPWQKSQVLSPDAKMMSGKNFLKLANESLKVISDYMKSHSSEFPCYTGPEPDRLMQARDSGIYLT</sequence>
<evidence type="ECO:0000313" key="2">
    <source>
        <dbReference type="Proteomes" id="UP000077824"/>
    </source>
</evidence>
<evidence type="ECO:0000313" key="1">
    <source>
        <dbReference type="EMBL" id="ANF51751.1"/>
    </source>
</evidence>
<proteinExistence type="predicted"/>
<dbReference type="EMBL" id="CP015199">
    <property type="protein sequence ID" value="ANF51751.1"/>
    <property type="molecule type" value="Genomic_DNA"/>
</dbReference>
<gene>
    <name evidence="1" type="ORF">A0O34_15105</name>
</gene>
<dbReference type="Pfam" id="PF20459">
    <property type="entry name" value="DUF6712"/>
    <property type="match status" value="2"/>
</dbReference>
<protein>
    <submittedName>
        <fullName evidence="1">Uncharacterized protein</fullName>
    </submittedName>
</protein>
<reference evidence="1 2" key="1">
    <citation type="submission" date="2016-04" db="EMBL/GenBank/DDBJ databases">
        <title>Complete Genome Sequence of Chryseobacterium sp. IHBB 10212.</title>
        <authorList>
            <person name="Pal M."/>
            <person name="Swarnkar M.K."/>
            <person name="Kaushal K."/>
            <person name="Chhibber S."/>
            <person name="Singh A.K."/>
            <person name="Gulati A."/>
        </authorList>
    </citation>
    <scope>NUCLEOTIDE SEQUENCE [LARGE SCALE GENOMIC DNA]</scope>
    <source>
        <strain evidence="1 2">IHBB 10212</strain>
    </source>
</reference>
<organism evidence="1 2">
    <name type="scientific">Chryseobacterium glaciei</name>
    <dbReference type="NCBI Taxonomy" id="1685010"/>
    <lineage>
        <taxon>Bacteria</taxon>
        <taxon>Pseudomonadati</taxon>
        <taxon>Bacteroidota</taxon>
        <taxon>Flavobacteriia</taxon>
        <taxon>Flavobacteriales</taxon>
        <taxon>Weeksellaceae</taxon>
        <taxon>Chryseobacterium group</taxon>
        <taxon>Chryseobacterium</taxon>
    </lineage>
</organism>